<dbReference type="GO" id="GO:0051536">
    <property type="term" value="F:iron-sulfur cluster binding"/>
    <property type="evidence" value="ECO:0007669"/>
    <property type="project" value="UniProtKB-KW"/>
</dbReference>
<keyword evidence="4" id="KW-0408">Iron</keyword>
<dbReference type="InterPro" id="IPR006158">
    <property type="entry name" value="Cobalamin-bd"/>
</dbReference>
<dbReference type="Gene3D" id="3.80.30.20">
    <property type="entry name" value="tm_1862 like domain"/>
    <property type="match status" value="1"/>
</dbReference>
<organism evidence="8 10">
    <name type="scientific">Orrella dioscoreae</name>
    <dbReference type="NCBI Taxonomy" id="1851544"/>
    <lineage>
        <taxon>Bacteria</taxon>
        <taxon>Pseudomonadati</taxon>
        <taxon>Pseudomonadota</taxon>
        <taxon>Betaproteobacteria</taxon>
        <taxon>Burkholderiales</taxon>
        <taxon>Alcaligenaceae</taxon>
        <taxon>Orrella</taxon>
    </lineage>
</organism>
<dbReference type="SUPFAM" id="SSF102114">
    <property type="entry name" value="Radical SAM enzymes"/>
    <property type="match status" value="1"/>
</dbReference>
<dbReference type="AlphaFoldDB" id="A0A1C3JW45"/>
<keyword evidence="5" id="KW-0411">Iron-sulfur</keyword>
<dbReference type="PROSITE" id="PS51918">
    <property type="entry name" value="RADICAL_SAM"/>
    <property type="match status" value="1"/>
</dbReference>
<evidence type="ECO:0000313" key="9">
    <source>
        <dbReference type="EMBL" id="SOE51673.1"/>
    </source>
</evidence>
<dbReference type="GO" id="GO:0003824">
    <property type="term" value="F:catalytic activity"/>
    <property type="evidence" value="ECO:0007669"/>
    <property type="project" value="InterPro"/>
</dbReference>
<evidence type="ECO:0000313" key="8">
    <source>
        <dbReference type="EMBL" id="SBT23519.1"/>
    </source>
</evidence>
<proteinExistence type="predicted"/>
<evidence type="ECO:0000256" key="2">
    <source>
        <dbReference type="ARBA" id="ARBA00022691"/>
    </source>
</evidence>
<evidence type="ECO:0000256" key="3">
    <source>
        <dbReference type="ARBA" id="ARBA00022723"/>
    </source>
</evidence>
<sequence>MNANGYQFLFSRRLWRDGLAFDNPSPDDGWPERCVGETARAARLAWRRFYNDGHCLPHGQDRRRRAVLFRLPPMSPVRVLSIIPPMTQLNTPYPSTAYLTGFLRSRDVTAFQEDLALAVALRLLSPEGLRDVAARVAELPVKRHTASVRAFVAMQDRYLSTIGPVIAFLQGRDSTLAHRIVGRHFLPEGPRFASLDVYLDEEGGDPLGWAFGAMGLHDRAKHLATLYLNDLADVLRDAVDPRFEFVRYAESLASSQPTFDPLAEALAAPPTLVDDTLRDLTEQALARHAPTMVLLSVPFPGAVYAAFRIAQAIKAKDPAIVTVLGGGFVNTELRELKDPRVFDYFDYVSLDAGERPLLALLEHVQGKRSRQRLVRTFLRDADSGEVRYVNMVEPDVAFAEVGTPTWDGLPLDRYLSLLDMLNPMNRLWSDGRWNKLTVAHGCYWKKCSFCDVGLDYIGRYEGASAKVLADRIEAIVQETGQTGFHFVDEAAPPKSLKALATELIERNAGISWWGNIRFEKTFTPELCELLADSGCIAVSGGLEVASDRLLNLMKKGVSVDQVARVTRAFTDAGVLVHAYLMYGFPTQTVQDTVDALEYVRQLFENGCIQSGFFHRFACTVHSPVGQNPEEYGVTLRPLPPVTFAKNDIGFDDPTGVDHDALGKALKKAIYNYMHGIGLEEDVRNWFTFKVPRTTVARHRISRALEQRG</sequence>
<dbReference type="PANTHER" id="PTHR43409:SF7">
    <property type="entry name" value="BLL1977 PROTEIN"/>
    <property type="match status" value="1"/>
</dbReference>
<dbReference type="GO" id="GO:0031419">
    <property type="term" value="F:cobalamin binding"/>
    <property type="evidence" value="ECO:0007669"/>
    <property type="project" value="InterPro"/>
</dbReference>
<dbReference type="Proteomes" id="UP000078558">
    <property type="component" value="Chromosome I"/>
</dbReference>
<evidence type="ECO:0000256" key="5">
    <source>
        <dbReference type="ARBA" id="ARBA00023014"/>
    </source>
</evidence>
<dbReference type="InterPro" id="IPR058240">
    <property type="entry name" value="rSAM_sf"/>
</dbReference>
<dbReference type="GO" id="GO:0005829">
    <property type="term" value="C:cytosol"/>
    <property type="evidence" value="ECO:0007669"/>
    <property type="project" value="TreeGrafter"/>
</dbReference>
<dbReference type="STRING" id="1851544.ODI_00054"/>
<dbReference type="GO" id="GO:0046872">
    <property type="term" value="F:metal ion binding"/>
    <property type="evidence" value="ECO:0007669"/>
    <property type="project" value="UniProtKB-KW"/>
</dbReference>
<dbReference type="PROSITE" id="PS51332">
    <property type="entry name" value="B12_BINDING"/>
    <property type="match status" value="1"/>
</dbReference>
<evidence type="ECO:0000256" key="4">
    <source>
        <dbReference type="ARBA" id="ARBA00023004"/>
    </source>
</evidence>
<dbReference type="PANTHER" id="PTHR43409">
    <property type="entry name" value="ANAEROBIC MAGNESIUM-PROTOPORPHYRIN IX MONOMETHYL ESTER CYCLASE-RELATED"/>
    <property type="match status" value="1"/>
</dbReference>
<dbReference type="Pfam" id="PF04055">
    <property type="entry name" value="Radical_SAM"/>
    <property type="match status" value="1"/>
</dbReference>
<keyword evidence="10" id="KW-1185">Reference proteome</keyword>
<dbReference type="InterPro" id="IPR023404">
    <property type="entry name" value="rSAM_horseshoe"/>
</dbReference>
<keyword evidence="2" id="KW-0949">S-adenosyl-L-methionine</keyword>
<dbReference type="EMBL" id="FLRC01000001">
    <property type="protein sequence ID" value="SBT23519.1"/>
    <property type="molecule type" value="Genomic_DNA"/>
</dbReference>
<dbReference type="EMBL" id="LT907988">
    <property type="protein sequence ID" value="SOE51673.1"/>
    <property type="molecule type" value="Genomic_DNA"/>
</dbReference>
<evidence type="ECO:0000259" key="6">
    <source>
        <dbReference type="PROSITE" id="PS51332"/>
    </source>
</evidence>
<dbReference type="KEGG" id="odi:ODI_R3610"/>
<dbReference type="InterPro" id="IPR007197">
    <property type="entry name" value="rSAM"/>
</dbReference>
<comment type="cofactor">
    <cofactor evidence="1">
        <name>[4Fe-4S] cluster</name>
        <dbReference type="ChEBI" id="CHEBI:49883"/>
    </cofactor>
</comment>
<reference evidence="8 10" key="1">
    <citation type="submission" date="2016-06" db="EMBL/GenBank/DDBJ databases">
        <authorList>
            <person name="Kjaerup R.B."/>
            <person name="Dalgaard T.S."/>
            <person name="Juul-Madsen H.R."/>
        </authorList>
    </citation>
    <scope>NUCLEOTIDE SEQUENCE [LARGE SCALE GENOMIC DNA]</scope>
    <source>
        <strain evidence="8">Orrdi1</strain>
    </source>
</reference>
<gene>
    <name evidence="8" type="ORF">ODI_00054</name>
    <name evidence="9" type="ORF">ODI_R3610</name>
</gene>
<reference evidence="9 10" key="2">
    <citation type="submission" date="2017-08" db="EMBL/GenBank/DDBJ databases">
        <authorList>
            <person name="de Groot N.N."/>
        </authorList>
    </citation>
    <scope>NUCLEOTIDE SEQUENCE [LARGE SCALE GENOMIC DNA]</scope>
    <source>
        <strain evidence="9">Orrdi1</strain>
    </source>
</reference>
<keyword evidence="3" id="KW-0479">Metal-binding</keyword>
<dbReference type="InterPro" id="IPR051198">
    <property type="entry name" value="BchE-like"/>
</dbReference>
<evidence type="ECO:0000313" key="10">
    <source>
        <dbReference type="Proteomes" id="UP000078558"/>
    </source>
</evidence>
<name>A0A1C3JW45_9BURK</name>
<evidence type="ECO:0000259" key="7">
    <source>
        <dbReference type="PROSITE" id="PS51918"/>
    </source>
</evidence>
<dbReference type="InterPro" id="IPR006638">
    <property type="entry name" value="Elp3/MiaA/NifB-like_rSAM"/>
</dbReference>
<dbReference type="SMART" id="SM00729">
    <property type="entry name" value="Elp3"/>
    <property type="match status" value="1"/>
</dbReference>
<feature type="domain" description="Radical SAM core" evidence="7">
    <location>
        <begin position="428"/>
        <end position="651"/>
    </location>
</feature>
<dbReference type="SFLD" id="SFLDS00029">
    <property type="entry name" value="Radical_SAM"/>
    <property type="match status" value="1"/>
</dbReference>
<accession>A0A1C3JW45</accession>
<evidence type="ECO:0000256" key="1">
    <source>
        <dbReference type="ARBA" id="ARBA00001966"/>
    </source>
</evidence>
<feature type="domain" description="B12-binding" evidence="6">
    <location>
        <begin position="207"/>
        <end position="371"/>
    </location>
</feature>
<protein>
    <submittedName>
        <fullName evidence="8">Uncharacterized protein</fullName>
    </submittedName>
</protein>
<dbReference type="SFLD" id="SFLDG01082">
    <property type="entry name" value="B12-binding_domain_containing"/>
    <property type="match status" value="1"/>
</dbReference>